<sequence length="249" mass="27022">MKKTFTLLIIITLSVFSLLPSASFALYGPKITEIGNKHNLSYGNSSVTYKASDPNDPRGRQICIFCHTPHNAVSTRSLWNRRDTTQSFGHYSSSGLHINEELKAASGYNEPNGSSRLCLSCHDGVMALGAVVNGGGSDIAINGSTNTAMGGANVFDRVKMTNSHHPVSFNYAGTVQSALAVIGDYKLPPPGSRVKLDKEGRMQCTTCHDPHQTRDTALPFWVWEDTGDINNSSHDAVCKTCHNVVYPTF</sequence>
<dbReference type="InterPro" id="IPR036280">
    <property type="entry name" value="Multihaem_cyt_sf"/>
</dbReference>
<dbReference type="SUPFAM" id="SSF48695">
    <property type="entry name" value="Multiheme cytochromes"/>
    <property type="match status" value="1"/>
</dbReference>
<evidence type="ECO:0000313" key="4">
    <source>
        <dbReference type="Proteomes" id="UP000006695"/>
    </source>
</evidence>
<keyword evidence="4" id="KW-1185">Reference proteome</keyword>
<evidence type="ECO:0000256" key="1">
    <source>
        <dbReference type="ARBA" id="ARBA00022729"/>
    </source>
</evidence>
<dbReference type="Pfam" id="PF09699">
    <property type="entry name" value="Paired_CXXCH_1"/>
    <property type="match status" value="1"/>
</dbReference>
<feature type="domain" description="Doubled CXXCH motif" evidence="2">
    <location>
        <begin position="203"/>
        <end position="243"/>
    </location>
</feature>
<reference evidence="3 4" key="1">
    <citation type="submission" date="2007-05" db="EMBL/GenBank/DDBJ databases">
        <title>Complete sequence of Geobacter uraniireducens Rf4.</title>
        <authorList>
            <consortium name="US DOE Joint Genome Institute"/>
            <person name="Copeland A."/>
            <person name="Lucas S."/>
            <person name="Lapidus A."/>
            <person name="Barry K."/>
            <person name="Detter J.C."/>
            <person name="Glavina del Rio T."/>
            <person name="Hammon N."/>
            <person name="Israni S."/>
            <person name="Dalin E."/>
            <person name="Tice H."/>
            <person name="Pitluck S."/>
            <person name="Chertkov O."/>
            <person name="Brettin T."/>
            <person name="Bruce D."/>
            <person name="Han C."/>
            <person name="Schmutz J."/>
            <person name="Larimer F."/>
            <person name="Land M."/>
            <person name="Hauser L."/>
            <person name="Kyrpides N."/>
            <person name="Mikhailova N."/>
            <person name="Shelobolina E."/>
            <person name="Aklujkar M."/>
            <person name="Lovley D."/>
            <person name="Richardson P."/>
        </authorList>
    </citation>
    <scope>NUCLEOTIDE SEQUENCE [LARGE SCALE GENOMIC DNA]</scope>
    <source>
        <strain evidence="3 4">Rf4</strain>
    </source>
</reference>
<dbReference type="InterPro" id="IPR010177">
    <property type="entry name" value="Paired_CXXCH_1"/>
</dbReference>
<dbReference type="OrthoDB" id="12425at2"/>
<dbReference type="RefSeq" id="WP_011938814.1">
    <property type="nucleotide sequence ID" value="NC_009483.1"/>
</dbReference>
<dbReference type="AlphaFoldDB" id="A5GFA6"/>
<name>A5GFA6_GEOUR</name>
<gene>
    <name evidence="3" type="ordered locus">Gura_1921</name>
</gene>
<keyword evidence="1" id="KW-0732">Signal</keyword>
<proteinExistence type="predicted"/>
<dbReference type="InterPro" id="IPR051829">
    <property type="entry name" value="Multiheme_Cytochr_ET"/>
</dbReference>
<dbReference type="HOGENOM" id="CLU_076833_0_0_7"/>
<evidence type="ECO:0000313" key="3">
    <source>
        <dbReference type="EMBL" id="ABQ26111.1"/>
    </source>
</evidence>
<dbReference type="STRING" id="351605.Gura_1921"/>
<organism evidence="3 4">
    <name type="scientific">Geotalea uraniireducens (strain Rf4)</name>
    <name type="common">Geobacter uraniireducens</name>
    <dbReference type="NCBI Taxonomy" id="351605"/>
    <lineage>
        <taxon>Bacteria</taxon>
        <taxon>Pseudomonadati</taxon>
        <taxon>Thermodesulfobacteriota</taxon>
        <taxon>Desulfuromonadia</taxon>
        <taxon>Geobacterales</taxon>
        <taxon>Geobacteraceae</taxon>
        <taxon>Geotalea</taxon>
    </lineage>
</organism>
<dbReference type="EMBL" id="CP000698">
    <property type="protein sequence ID" value="ABQ26111.1"/>
    <property type="molecule type" value="Genomic_DNA"/>
</dbReference>
<accession>A5GFA6</accession>
<evidence type="ECO:0000259" key="2">
    <source>
        <dbReference type="Pfam" id="PF09699"/>
    </source>
</evidence>
<dbReference type="Proteomes" id="UP000006695">
    <property type="component" value="Chromosome"/>
</dbReference>
<protein>
    <recommendedName>
        <fullName evidence="2">Doubled CXXCH motif domain-containing protein</fullName>
    </recommendedName>
</protein>
<dbReference type="KEGG" id="gur:Gura_1921"/>
<dbReference type="PANTHER" id="PTHR35038">
    <property type="entry name" value="DISSIMILATORY SULFITE REDUCTASE SIRA"/>
    <property type="match status" value="1"/>
</dbReference>